<dbReference type="GO" id="GO:0000976">
    <property type="term" value="F:transcription cis-regulatory region binding"/>
    <property type="evidence" value="ECO:0007669"/>
    <property type="project" value="TreeGrafter"/>
</dbReference>
<dbReference type="SUPFAM" id="SSF48498">
    <property type="entry name" value="Tetracyclin repressor-like, C-terminal domain"/>
    <property type="match status" value="1"/>
</dbReference>
<dbReference type="AlphaFoldDB" id="A0A4R4UHH3"/>
<dbReference type="Proteomes" id="UP000295258">
    <property type="component" value="Unassembled WGS sequence"/>
</dbReference>
<evidence type="ECO:0000313" key="5">
    <source>
        <dbReference type="Proteomes" id="UP000295258"/>
    </source>
</evidence>
<accession>A0A4R4UHH3</accession>
<keyword evidence="5" id="KW-1185">Reference proteome</keyword>
<keyword evidence="1 2" id="KW-0238">DNA-binding</keyword>
<comment type="caution">
    <text evidence="4">The sequence shown here is derived from an EMBL/GenBank/DDBJ whole genome shotgun (WGS) entry which is preliminary data.</text>
</comment>
<organism evidence="4 5">
    <name type="scientific">Nonomuraea deserti</name>
    <dbReference type="NCBI Taxonomy" id="1848322"/>
    <lineage>
        <taxon>Bacteria</taxon>
        <taxon>Bacillati</taxon>
        <taxon>Actinomycetota</taxon>
        <taxon>Actinomycetes</taxon>
        <taxon>Streptosporangiales</taxon>
        <taxon>Streptosporangiaceae</taxon>
        <taxon>Nonomuraea</taxon>
    </lineage>
</organism>
<reference evidence="4 5" key="1">
    <citation type="submission" date="2019-03" db="EMBL/GenBank/DDBJ databases">
        <title>Draft genome sequences of novel Actinobacteria.</title>
        <authorList>
            <person name="Sahin N."/>
            <person name="Ay H."/>
            <person name="Saygin H."/>
        </authorList>
    </citation>
    <scope>NUCLEOTIDE SEQUENCE [LARGE SCALE GENOMIC DNA]</scope>
    <source>
        <strain evidence="4 5">KC310</strain>
    </source>
</reference>
<feature type="domain" description="HTH tetR-type" evidence="3">
    <location>
        <begin position="21"/>
        <end position="81"/>
    </location>
</feature>
<dbReference type="PANTHER" id="PTHR30055:SF225">
    <property type="entry name" value="TRANSCRIPTIONAL REGULATORY PROTEIN-RELATED"/>
    <property type="match status" value="1"/>
</dbReference>
<sequence>MTTSAQRPARPEPPSTRRRGEALQRVIFDAVIEQLGTVGYAKLSTNRVAAAAGTGKAALYRRWRNKDELVRDALRDLLPAPPETSPDMPLRDGLVMLLRYLNQALYDSKGTAFQAVAAAGDEQTTQLRVLFHESVTVPCERGIVELIRRHGGAAPGASETAIAAAGPAMLLYHCVSGQPKSTDEQIESVVDDLLLPLIARRR</sequence>
<dbReference type="PANTHER" id="PTHR30055">
    <property type="entry name" value="HTH-TYPE TRANSCRIPTIONAL REGULATOR RUTR"/>
    <property type="match status" value="1"/>
</dbReference>
<dbReference type="GO" id="GO:0003700">
    <property type="term" value="F:DNA-binding transcription factor activity"/>
    <property type="evidence" value="ECO:0007669"/>
    <property type="project" value="TreeGrafter"/>
</dbReference>
<evidence type="ECO:0000256" key="2">
    <source>
        <dbReference type="PROSITE-ProRule" id="PRU00335"/>
    </source>
</evidence>
<dbReference type="InterPro" id="IPR009057">
    <property type="entry name" value="Homeodomain-like_sf"/>
</dbReference>
<proteinExistence type="predicted"/>
<dbReference type="RefSeq" id="WP_132605307.1">
    <property type="nucleotide sequence ID" value="NZ_SMKO01000212.1"/>
</dbReference>
<dbReference type="InterPro" id="IPR001647">
    <property type="entry name" value="HTH_TetR"/>
</dbReference>
<dbReference type="EMBL" id="SMKO01000212">
    <property type="protein sequence ID" value="TDC90960.1"/>
    <property type="molecule type" value="Genomic_DNA"/>
</dbReference>
<dbReference type="Gene3D" id="1.10.357.10">
    <property type="entry name" value="Tetracycline Repressor, domain 2"/>
    <property type="match status" value="1"/>
</dbReference>
<evidence type="ECO:0000256" key="1">
    <source>
        <dbReference type="ARBA" id="ARBA00023125"/>
    </source>
</evidence>
<dbReference type="SUPFAM" id="SSF46689">
    <property type="entry name" value="Homeodomain-like"/>
    <property type="match status" value="1"/>
</dbReference>
<dbReference type="InterPro" id="IPR036271">
    <property type="entry name" value="Tet_transcr_reg_TetR-rel_C_sf"/>
</dbReference>
<dbReference type="PROSITE" id="PS50977">
    <property type="entry name" value="HTH_TETR_2"/>
    <property type="match status" value="1"/>
</dbReference>
<dbReference type="Pfam" id="PF00440">
    <property type="entry name" value="TetR_N"/>
    <property type="match status" value="1"/>
</dbReference>
<gene>
    <name evidence="4" type="ORF">E1292_43120</name>
</gene>
<dbReference type="InterPro" id="IPR050109">
    <property type="entry name" value="HTH-type_TetR-like_transc_reg"/>
</dbReference>
<evidence type="ECO:0000313" key="4">
    <source>
        <dbReference type="EMBL" id="TDC90960.1"/>
    </source>
</evidence>
<name>A0A4R4UHH3_9ACTN</name>
<protein>
    <submittedName>
        <fullName evidence="4">TetR/AcrR family transcriptional regulator</fullName>
    </submittedName>
</protein>
<dbReference type="PRINTS" id="PR00455">
    <property type="entry name" value="HTHTETR"/>
</dbReference>
<feature type="DNA-binding region" description="H-T-H motif" evidence="2">
    <location>
        <begin position="44"/>
        <end position="63"/>
    </location>
</feature>
<evidence type="ECO:0000259" key="3">
    <source>
        <dbReference type="PROSITE" id="PS50977"/>
    </source>
</evidence>